<dbReference type="PANTHER" id="PTHR33930">
    <property type="entry name" value="ALKYL HYDROPEROXIDE REDUCTASE AHPD"/>
    <property type="match status" value="1"/>
</dbReference>
<dbReference type="InterPro" id="IPR003779">
    <property type="entry name" value="CMD-like"/>
</dbReference>
<organism evidence="2 3">
    <name type="scientific">Paenibacillus dokdonensis</name>
    <dbReference type="NCBI Taxonomy" id="2567944"/>
    <lineage>
        <taxon>Bacteria</taxon>
        <taxon>Bacillati</taxon>
        <taxon>Bacillota</taxon>
        <taxon>Bacilli</taxon>
        <taxon>Bacillales</taxon>
        <taxon>Paenibacillaceae</taxon>
        <taxon>Paenibacillus</taxon>
    </lineage>
</organism>
<evidence type="ECO:0000259" key="1">
    <source>
        <dbReference type="Pfam" id="PF02627"/>
    </source>
</evidence>
<sequence length="114" mass="12254">MDLMDDKIQAYKNEITELGKTLPEVADAYHQFTGECFGPGSLDAKTKQLIALGISLAANNEICTYYHVNEARSKGATDQDIIETVAVAGAVGAGHAFSQGLTRIQHSFQSPPIQ</sequence>
<feature type="domain" description="Carboxymuconolactone decarboxylase-like" evidence="1">
    <location>
        <begin position="23"/>
        <end position="99"/>
    </location>
</feature>
<dbReference type="RefSeq" id="WP_326085996.1">
    <property type="nucleotide sequence ID" value="NZ_JARLKZ010000003.1"/>
</dbReference>
<dbReference type="Pfam" id="PF02627">
    <property type="entry name" value="CMD"/>
    <property type="match status" value="1"/>
</dbReference>
<dbReference type="NCBIfam" id="TIGR00778">
    <property type="entry name" value="ahpD_dom"/>
    <property type="match status" value="1"/>
</dbReference>
<evidence type="ECO:0000313" key="3">
    <source>
        <dbReference type="Proteomes" id="UP001344632"/>
    </source>
</evidence>
<dbReference type="Proteomes" id="UP001344632">
    <property type="component" value="Unassembled WGS sequence"/>
</dbReference>
<keyword evidence="3" id="KW-1185">Reference proteome</keyword>
<dbReference type="PANTHER" id="PTHR33930:SF2">
    <property type="entry name" value="BLR3452 PROTEIN"/>
    <property type="match status" value="1"/>
</dbReference>
<dbReference type="InterPro" id="IPR004675">
    <property type="entry name" value="AhpD_core"/>
</dbReference>
<comment type="caution">
    <text evidence="2">The sequence shown here is derived from an EMBL/GenBank/DDBJ whole genome shotgun (WGS) entry which is preliminary data.</text>
</comment>
<accession>A0ABU6GH70</accession>
<protein>
    <submittedName>
        <fullName evidence="2">Carboxymuconolactone decarboxylase family protein</fullName>
    </submittedName>
</protein>
<dbReference type="SUPFAM" id="SSF69118">
    <property type="entry name" value="AhpD-like"/>
    <property type="match status" value="1"/>
</dbReference>
<name>A0ABU6GH70_9BACL</name>
<dbReference type="InterPro" id="IPR029032">
    <property type="entry name" value="AhpD-like"/>
</dbReference>
<proteinExistence type="predicted"/>
<dbReference type="EMBL" id="JARLKZ010000003">
    <property type="protein sequence ID" value="MEC0239076.1"/>
    <property type="molecule type" value="Genomic_DNA"/>
</dbReference>
<gene>
    <name evidence="2" type="ORF">P4H66_04225</name>
</gene>
<evidence type="ECO:0000313" key="2">
    <source>
        <dbReference type="EMBL" id="MEC0239076.1"/>
    </source>
</evidence>
<dbReference type="Gene3D" id="1.20.1290.10">
    <property type="entry name" value="AhpD-like"/>
    <property type="match status" value="1"/>
</dbReference>
<reference evidence="2 3" key="1">
    <citation type="submission" date="2023-03" db="EMBL/GenBank/DDBJ databases">
        <title>Bacillus Genome Sequencing.</title>
        <authorList>
            <person name="Dunlap C."/>
        </authorList>
    </citation>
    <scope>NUCLEOTIDE SEQUENCE [LARGE SCALE GENOMIC DNA]</scope>
    <source>
        <strain evidence="2 3">BD-525</strain>
    </source>
</reference>